<feature type="region of interest" description="Disordered" evidence="1">
    <location>
        <begin position="29"/>
        <end position="52"/>
    </location>
</feature>
<reference evidence="2 3" key="1">
    <citation type="submission" date="2024-01" db="EMBL/GenBank/DDBJ databases">
        <title>Genome assemblies of Stephania.</title>
        <authorList>
            <person name="Yang L."/>
        </authorList>
    </citation>
    <scope>NUCLEOTIDE SEQUENCE [LARGE SCALE GENOMIC DNA]</scope>
    <source>
        <strain evidence="2">YNDBR</strain>
        <tissue evidence="2">Leaf</tissue>
    </source>
</reference>
<keyword evidence="3" id="KW-1185">Reference proteome</keyword>
<evidence type="ECO:0000313" key="2">
    <source>
        <dbReference type="EMBL" id="KAK9159890.1"/>
    </source>
</evidence>
<evidence type="ECO:0000313" key="3">
    <source>
        <dbReference type="Proteomes" id="UP001420932"/>
    </source>
</evidence>
<evidence type="ECO:0000256" key="1">
    <source>
        <dbReference type="SAM" id="MobiDB-lite"/>
    </source>
</evidence>
<feature type="compositionally biased region" description="Polar residues" evidence="1">
    <location>
        <begin position="109"/>
        <end position="118"/>
    </location>
</feature>
<gene>
    <name evidence="2" type="ORF">Syun_006231</name>
</gene>
<feature type="compositionally biased region" description="Basic and acidic residues" evidence="1">
    <location>
        <begin position="80"/>
        <end position="91"/>
    </location>
</feature>
<dbReference type="AlphaFoldDB" id="A0AAP0KX89"/>
<feature type="compositionally biased region" description="Polar residues" evidence="1">
    <location>
        <begin position="38"/>
        <end position="52"/>
    </location>
</feature>
<protein>
    <submittedName>
        <fullName evidence="2">Uncharacterized protein</fullName>
    </submittedName>
</protein>
<organism evidence="2 3">
    <name type="scientific">Stephania yunnanensis</name>
    <dbReference type="NCBI Taxonomy" id="152371"/>
    <lineage>
        <taxon>Eukaryota</taxon>
        <taxon>Viridiplantae</taxon>
        <taxon>Streptophyta</taxon>
        <taxon>Embryophyta</taxon>
        <taxon>Tracheophyta</taxon>
        <taxon>Spermatophyta</taxon>
        <taxon>Magnoliopsida</taxon>
        <taxon>Ranunculales</taxon>
        <taxon>Menispermaceae</taxon>
        <taxon>Menispermoideae</taxon>
        <taxon>Cissampelideae</taxon>
        <taxon>Stephania</taxon>
    </lineage>
</organism>
<dbReference type="EMBL" id="JBBNAF010000003">
    <property type="protein sequence ID" value="KAK9159890.1"/>
    <property type="molecule type" value="Genomic_DNA"/>
</dbReference>
<sequence length="222" mass="24581">MPKSPKRAELDMQTQSNIEERCPMCDFEDGPMGIAGNGPNSAHTVGGNMDNSAGRQIEETVDRECAQLPKAIRDLTPGGCREKGATKKDSPLFHSRKTPDWGVTRMLPSRSTNGSDQNINVRTKTLSNIFPSEWHSLDKEEVVESEQVGSSNEERSNEVSVDEGISGDSLDDSSEEAYTERMVNVIGNGDDDEWLDEWIESQVGDQIETNPSTFEILVERET</sequence>
<feature type="region of interest" description="Disordered" evidence="1">
    <location>
        <begin position="75"/>
        <end position="118"/>
    </location>
</feature>
<proteinExistence type="predicted"/>
<accession>A0AAP0KX89</accession>
<name>A0AAP0KX89_9MAGN</name>
<comment type="caution">
    <text evidence="2">The sequence shown here is derived from an EMBL/GenBank/DDBJ whole genome shotgun (WGS) entry which is preliminary data.</text>
</comment>
<dbReference type="Proteomes" id="UP001420932">
    <property type="component" value="Unassembled WGS sequence"/>
</dbReference>
<feature type="region of interest" description="Disordered" evidence="1">
    <location>
        <begin position="140"/>
        <end position="177"/>
    </location>
</feature>